<dbReference type="Pfam" id="PF14506">
    <property type="entry name" value="CppA_N"/>
    <property type="match status" value="1"/>
</dbReference>
<dbReference type="SUPFAM" id="SSF54593">
    <property type="entry name" value="Glyoxalase/Bleomycin resistance protein/Dihydroxybiphenyl dioxygenase"/>
    <property type="match status" value="1"/>
</dbReference>
<evidence type="ECO:0000313" key="4">
    <source>
        <dbReference type="Proteomes" id="UP001595807"/>
    </source>
</evidence>
<dbReference type="InterPro" id="IPR032703">
    <property type="entry name" value="CppA_C"/>
</dbReference>
<reference evidence="4" key="1">
    <citation type="journal article" date="2019" name="Int. J. Syst. Evol. Microbiol.">
        <title>The Global Catalogue of Microorganisms (GCM) 10K type strain sequencing project: providing services to taxonomists for standard genome sequencing and annotation.</title>
        <authorList>
            <consortium name="The Broad Institute Genomics Platform"/>
            <consortium name="The Broad Institute Genome Sequencing Center for Infectious Disease"/>
            <person name="Wu L."/>
            <person name="Ma J."/>
        </authorList>
    </citation>
    <scope>NUCLEOTIDE SEQUENCE [LARGE SCALE GENOMIC DNA]</scope>
    <source>
        <strain evidence="4">CCUG 67170</strain>
    </source>
</reference>
<comment type="caution">
    <text evidence="3">The sequence shown here is derived from an EMBL/GenBank/DDBJ whole genome shotgun (WGS) entry which is preliminary data.</text>
</comment>
<evidence type="ECO:0000259" key="1">
    <source>
        <dbReference type="Pfam" id="PF14506"/>
    </source>
</evidence>
<dbReference type="Proteomes" id="UP001595807">
    <property type="component" value="Unassembled WGS sequence"/>
</dbReference>
<dbReference type="InterPro" id="IPR029068">
    <property type="entry name" value="Glyas_Bleomycin-R_OHBP_Dase"/>
</dbReference>
<gene>
    <name evidence="3" type="ORF">ACFORF_08400</name>
</gene>
<keyword evidence="4" id="KW-1185">Reference proteome</keyword>
<dbReference type="Gene3D" id="3.10.180.10">
    <property type="entry name" value="2,3-Dihydroxybiphenyl 1,2-Dioxygenase, domain 1"/>
    <property type="match status" value="1"/>
</dbReference>
<accession>A0ABV8CWQ7</accession>
<evidence type="ECO:0000313" key="3">
    <source>
        <dbReference type="EMBL" id="MFC3928579.1"/>
    </source>
</evidence>
<evidence type="ECO:0000259" key="2">
    <source>
        <dbReference type="Pfam" id="PF14507"/>
    </source>
</evidence>
<organism evidence="3 4">
    <name type="scientific">Streptococcus caprae</name>
    <dbReference type="NCBI Taxonomy" id="1640501"/>
    <lineage>
        <taxon>Bacteria</taxon>
        <taxon>Bacillati</taxon>
        <taxon>Bacillota</taxon>
        <taxon>Bacilli</taxon>
        <taxon>Lactobacillales</taxon>
        <taxon>Streptococcaceae</taxon>
        <taxon>Streptococcus</taxon>
    </lineage>
</organism>
<dbReference type="RefSeq" id="WP_380427266.1">
    <property type="nucleotide sequence ID" value="NZ_JBHRZV010000050.1"/>
</dbReference>
<feature type="domain" description="CppA C-terminal" evidence="2">
    <location>
        <begin position="146"/>
        <end position="248"/>
    </location>
</feature>
<protein>
    <submittedName>
        <fullName evidence="3">CppA N-terminal domain-containing protein</fullName>
    </submittedName>
</protein>
<dbReference type="Pfam" id="PF14507">
    <property type="entry name" value="CppA_C"/>
    <property type="match status" value="1"/>
</dbReference>
<dbReference type="EMBL" id="JBHRZV010000050">
    <property type="protein sequence ID" value="MFC3928579.1"/>
    <property type="molecule type" value="Genomic_DNA"/>
</dbReference>
<dbReference type="Gene3D" id="3.10.180.40">
    <property type="entry name" value="C3-degrading proteinase like domains"/>
    <property type="match status" value="1"/>
</dbReference>
<dbReference type="InterPro" id="IPR032702">
    <property type="entry name" value="CppA_N"/>
</dbReference>
<proteinExistence type="predicted"/>
<sequence length="250" mass="28422">MTVLENTTFTYPVLRVNNRDQNIAFYETILGFKCYYEENAIALFSGHTQTETRFVIEESPSMRTRAVEGPKKLNTLYIKAKDPKDIEALLASSESIVQVYRGTKAYAFEVLSPENDRIILHAENDLESLEVCVRPELVPVPDFQGLQDFEVSGLVLNVPDSTVATDFYDAIFSETLPVSIGFKEVIGPDLQLEPNVAWDLEILEFAVPKDQDMQALKTYFEDKGLSVYLDRKETVLVISDTSKIELWFKK</sequence>
<feature type="domain" description="CppA N-terminal" evidence="1">
    <location>
        <begin position="9"/>
        <end position="130"/>
    </location>
</feature>
<name>A0ABV8CWQ7_9STRE</name>